<dbReference type="EMBL" id="JAGGMS010000001">
    <property type="protein sequence ID" value="MBP2185598.1"/>
    <property type="molecule type" value="Genomic_DNA"/>
</dbReference>
<gene>
    <name evidence="2" type="ORF">JOM49_007124</name>
</gene>
<dbReference type="SUPFAM" id="SSF52091">
    <property type="entry name" value="SpoIIaa-like"/>
    <property type="match status" value="1"/>
</dbReference>
<sequence>MNSTTFTLNSLTTLQVTNTAEATEVAIAGELDWSCTDRLRRHLHDELRLLPRALILDLDAVTFCSAHSIRVLVDTALHARAADIPYVISRRSQVVQRLIKLLKLELILPFHSTAAGARGAVQPP</sequence>
<evidence type="ECO:0000313" key="3">
    <source>
        <dbReference type="Proteomes" id="UP000741013"/>
    </source>
</evidence>
<feature type="domain" description="STAS" evidence="1">
    <location>
        <begin position="12"/>
        <end position="121"/>
    </location>
</feature>
<dbReference type="Proteomes" id="UP000741013">
    <property type="component" value="Unassembled WGS sequence"/>
</dbReference>
<dbReference type="Gene3D" id="3.30.750.24">
    <property type="entry name" value="STAS domain"/>
    <property type="match status" value="1"/>
</dbReference>
<comment type="caution">
    <text evidence="2">The sequence shown here is derived from an EMBL/GenBank/DDBJ whole genome shotgun (WGS) entry which is preliminary data.</text>
</comment>
<dbReference type="InterPro" id="IPR036513">
    <property type="entry name" value="STAS_dom_sf"/>
</dbReference>
<keyword evidence="3" id="KW-1185">Reference proteome</keyword>
<dbReference type="RefSeq" id="WP_209668461.1">
    <property type="nucleotide sequence ID" value="NZ_JAGGMS010000001.1"/>
</dbReference>
<dbReference type="PROSITE" id="PS50801">
    <property type="entry name" value="STAS"/>
    <property type="match status" value="1"/>
</dbReference>
<proteinExistence type="predicted"/>
<dbReference type="InterPro" id="IPR002645">
    <property type="entry name" value="STAS_dom"/>
</dbReference>
<evidence type="ECO:0000313" key="2">
    <source>
        <dbReference type="EMBL" id="MBP2185598.1"/>
    </source>
</evidence>
<accession>A0ABS4Q1P4</accession>
<organism evidence="2 3">
    <name type="scientific">Amycolatopsis magusensis</name>
    <dbReference type="NCBI Taxonomy" id="882444"/>
    <lineage>
        <taxon>Bacteria</taxon>
        <taxon>Bacillati</taxon>
        <taxon>Actinomycetota</taxon>
        <taxon>Actinomycetes</taxon>
        <taxon>Pseudonocardiales</taxon>
        <taxon>Pseudonocardiaceae</taxon>
        <taxon>Amycolatopsis</taxon>
    </lineage>
</organism>
<protein>
    <submittedName>
        <fullName evidence="2">Anti-anti-sigma factor</fullName>
    </submittedName>
</protein>
<dbReference type="Pfam" id="PF01740">
    <property type="entry name" value="STAS"/>
    <property type="match status" value="1"/>
</dbReference>
<dbReference type="CDD" id="cd07043">
    <property type="entry name" value="STAS_anti-anti-sigma_factors"/>
    <property type="match status" value="1"/>
</dbReference>
<name>A0ABS4Q1P4_9PSEU</name>
<evidence type="ECO:0000259" key="1">
    <source>
        <dbReference type="PROSITE" id="PS50801"/>
    </source>
</evidence>
<reference evidence="2 3" key="1">
    <citation type="submission" date="2021-03" db="EMBL/GenBank/DDBJ databases">
        <title>Sequencing the genomes of 1000 actinobacteria strains.</title>
        <authorList>
            <person name="Klenk H.-P."/>
        </authorList>
    </citation>
    <scope>NUCLEOTIDE SEQUENCE [LARGE SCALE GENOMIC DNA]</scope>
    <source>
        <strain evidence="2 3">DSM 45510</strain>
    </source>
</reference>